<dbReference type="PANTHER" id="PTHR43479:SF11">
    <property type="entry name" value="ACREF_ENVCD OPERON REPRESSOR-RELATED"/>
    <property type="match status" value="1"/>
</dbReference>
<feature type="DNA-binding region" description="H-T-H motif" evidence="2">
    <location>
        <begin position="27"/>
        <end position="46"/>
    </location>
</feature>
<reference evidence="4 5" key="1">
    <citation type="submission" date="2014-04" db="EMBL/GenBank/DDBJ databases">
        <title>Draft genome sequence of Hydrogenovibrio marinus MH-110, a model organism for aerobic H2 metabolism.</title>
        <authorList>
            <person name="Cha H.J."/>
            <person name="Jo B.H."/>
            <person name="Hwang B.H."/>
        </authorList>
    </citation>
    <scope>NUCLEOTIDE SEQUENCE [LARGE SCALE GENOMIC DNA]</scope>
    <source>
        <strain evidence="4 5">MH-110</strain>
    </source>
</reference>
<organism evidence="4 5">
    <name type="scientific">Hydrogenovibrio marinus</name>
    <dbReference type="NCBI Taxonomy" id="28885"/>
    <lineage>
        <taxon>Bacteria</taxon>
        <taxon>Pseudomonadati</taxon>
        <taxon>Pseudomonadota</taxon>
        <taxon>Gammaproteobacteria</taxon>
        <taxon>Thiotrichales</taxon>
        <taxon>Piscirickettsiaceae</taxon>
        <taxon>Hydrogenovibrio</taxon>
    </lineage>
</organism>
<name>A0A066ZY23_HYDMR</name>
<dbReference type="PANTHER" id="PTHR43479">
    <property type="entry name" value="ACREF/ENVCD OPERON REPRESSOR-RELATED"/>
    <property type="match status" value="1"/>
</dbReference>
<protein>
    <recommendedName>
        <fullName evidence="3">HTH tetR-type domain-containing protein</fullName>
    </recommendedName>
</protein>
<dbReference type="PROSITE" id="PS50977">
    <property type="entry name" value="HTH_TETR_2"/>
    <property type="match status" value="1"/>
</dbReference>
<dbReference type="Pfam" id="PF00440">
    <property type="entry name" value="TetR_N"/>
    <property type="match status" value="1"/>
</dbReference>
<proteinExistence type="predicted"/>
<evidence type="ECO:0000256" key="2">
    <source>
        <dbReference type="PROSITE-ProRule" id="PRU00335"/>
    </source>
</evidence>
<dbReference type="RefSeq" id="WP_029908728.1">
    <property type="nucleotide sequence ID" value="NZ_AP020335.1"/>
</dbReference>
<dbReference type="InterPro" id="IPR050624">
    <property type="entry name" value="HTH-type_Tx_Regulator"/>
</dbReference>
<evidence type="ECO:0000313" key="5">
    <source>
        <dbReference type="Proteomes" id="UP000027341"/>
    </source>
</evidence>
<dbReference type="PRINTS" id="PR00455">
    <property type="entry name" value="HTHTETR"/>
</dbReference>
<sequence>MTTNNTQQRILETSAELFASKGYDALTMRDIASACNIKAPSLYNHFKDKNELYRASLKYVFCKEDNVLVACLSSSLPADEKLDQFIALACNQMVSNQTFRQLFIRELLEQDEDHLKFLAEDVMSNTCHALHAVFTEIDPDCDPHFLTTSLMGLLFFHFQVNPVRIYLPGGSKEAQSTEYLTKSIQQLMRHNLNTQ</sequence>
<dbReference type="InterPro" id="IPR001647">
    <property type="entry name" value="HTH_TetR"/>
</dbReference>
<dbReference type="Gene3D" id="1.10.357.10">
    <property type="entry name" value="Tetracycline Repressor, domain 2"/>
    <property type="match status" value="1"/>
</dbReference>
<evidence type="ECO:0000259" key="3">
    <source>
        <dbReference type="PROSITE" id="PS50977"/>
    </source>
</evidence>
<dbReference type="STRING" id="28885.EI16_01560"/>
<dbReference type="SUPFAM" id="SSF48498">
    <property type="entry name" value="Tetracyclin repressor-like, C-terminal domain"/>
    <property type="match status" value="1"/>
</dbReference>
<dbReference type="AlphaFoldDB" id="A0A066ZY23"/>
<dbReference type="SUPFAM" id="SSF46689">
    <property type="entry name" value="Homeodomain-like"/>
    <property type="match status" value="1"/>
</dbReference>
<evidence type="ECO:0000313" key="4">
    <source>
        <dbReference type="EMBL" id="KDN95025.1"/>
    </source>
</evidence>
<dbReference type="Proteomes" id="UP000027341">
    <property type="component" value="Unassembled WGS sequence"/>
</dbReference>
<feature type="domain" description="HTH tetR-type" evidence="3">
    <location>
        <begin position="4"/>
        <end position="64"/>
    </location>
</feature>
<gene>
    <name evidence="4" type="ORF">EI16_01560</name>
</gene>
<evidence type="ECO:0000256" key="1">
    <source>
        <dbReference type="ARBA" id="ARBA00023125"/>
    </source>
</evidence>
<dbReference type="GO" id="GO:0003677">
    <property type="term" value="F:DNA binding"/>
    <property type="evidence" value="ECO:0007669"/>
    <property type="project" value="UniProtKB-UniRule"/>
</dbReference>
<dbReference type="InterPro" id="IPR036271">
    <property type="entry name" value="Tet_transcr_reg_TetR-rel_C_sf"/>
</dbReference>
<dbReference type="EMBL" id="JMIU01000001">
    <property type="protein sequence ID" value="KDN95025.1"/>
    <property type="molecule type" value="Genomic_DNA"/>
</dbReference>
<keyword evidence="1 2" id="KW-0238">DNA-binding</keyword>
<dbReference type="InterPro" id="IPR009057">
    <property type="entry name" value="Homeodomain-like_sf"/>
</dbReference>
<comment type="caution">
    <text evidence="4">The sequence shown here is derived from an EMBL/GenBank/DDBJ whole genome shotgun (WGS) entry which is preliminary data.</text>
</comment>
<keyword evidence="5" id="KW-1185">Reference proteome</keyword>
<accession>A0A066ZY23</accession>